<evidence type="ECO:0000256" key="7">
    <source>
        <dbReference type="ARBA" id="ARBA00047899"/>
    </source>
</evidence>
<evidence type="ECO:0000256" key="6">
    <source>
        <dbReference type="ARBA" id="ARBA00022840"/>
    </source>
</evidence>
<dbReference type="InterPro" id="IPR017441">
    <property type="entry name" value="Protein_kinase_ATP_BS"/>
</dbReference>
<keyword evidence="5 14" id="KW-0418">Kinase</keyword>
<dbReference type="PANTHER" id="PTHR44329">
    <property type="entry name" value="SERINE/THREONINE-PROTEIN KINASE TNNI3K-RELATED"/>
    <property type="match status" value="1"/>
</dbReference>
<dbReference type="Gene3D" id="1.10.510.10">
    <property type="entry name" value="Transferase(Phosphotransferase) domain 1"/>
    <property type="match status" value="1"/>
</dbReference>
<evidence type="ECO:0000256" key="5">
    <source>
        <dbReference type="ARBA" id="ARBA00022777"/>
    </source>
</evidence>
<evidence type="ECO:0000256" key="2">
    <source>
        <dbReference type="ARBA" id="ARBA00022527"/>
    </source>
</evidence>
<comment type="catalytic activity">
    <reaction evidence="8">
        <text>L-seryl-[protein] + ATP = O-phospho-L-seryl-[protein] + ADP + H(+)</text>
        <dbReference type="Rhea" id="RHEA:17989"/>
        <dbReference type="Rhea" id="RHEA-COMP:9863"/>
        <dbReference type="Rhea" id="RHEA-COMP:11604"/>
        <dbReference type="ChEBI" id="CHEBI:15378"/>
        <dbReference type="ChEBI" id="CHEBI:29999"/>
        <dbReference type="ChEBI" id="CHEBI:30616"/>
        <dbReference type="ChEBI" id="CHEBI:83421"/>
        <dbReference type="ChEBI" id="CHEBI:456216"/>
        <dbReference type="EC" id="2.7.11.1"/>
    </reaction>
</comment>
<dbReference type="PANTHER" id="PTHR44329:SF285">
    <property type="entry name" value="V-MOS MOLONEY MURINE SARCOMA VIRAL ONCO HOMOLOG"/>
    <property type="match status" value="1"/>
</dbReference>
<dbReference type="InterPro" id="IPR051681">
    <property type="entry name" value="Ser/Thr_Kinases-Pseudokinases"/>
</dbReference>
<dbReference type="PROSITE" id="PS00108">
    <property type="entry name" value="PROTEIN_KINASE_ST"/>
    <property type="match status" value="1"/>
</dbReference>
<feature type="compositionally biased region" description="Polar residues" evidence="11">
    <location>
        <begin position="94"/>
        <end position="141"/>
    </location>
</feature>
<evidence type="ECO:0000256" key="11">
    <source>
        <dbReference type="SAM" id="MobiDB-lite"/>
    </source>
</evidence>
<keyword evidence="6 9" id="KW-0067">ATP-binding</keyword>
<evidence type="ECO:0000313" key="15">
    <source>
        <dbReference type="RefSeq" id="XP_035825005.1"/>
    </source>
</evidence>
<evidence type="ECO:0000256" key="10">
    <source>
        <dbReference type="RuleBase" id="RU000304"/>
    </source>
</evidence>
<proteinExistence type="inferred from homology"/>
<keyword evidence="13" id="KW-1185">Reference proteome</keyword>
<keyword evidence="2 10" id="KW-0723">Serine/threonine-protein kinase</keyword>
<dbReference type="InterPro" id="IPR011009">
    <property type="entry name" value="Kinase-like_dom_sf"/>
</dbReference>
<dbReference type="InterPro" id="IPR000719">
    <property type="entry name" value="Prot_kinase_dom"/>
</dbReference>
<organism evidence="13 14">
    <name type="scientific">Aplysia californica</name>
    <name type="common">California sea hare</name>
    <dbReference type="NCBI Taxonomy" id="6500"/>
    <lineage>
        <taxon>Eukaryota</taxon>
        <taxon>Metazoa</taxon>
        <taxon>Spiralia</taxon>
        <taxon>Lophotrochozoa</taxon>
        <taxon>Mollusca</taxon>
        <taxon>Gastropoda</taxon>
        <taxon>Heterobranchia</taxon>
        <taxon>Euthyneura</taxon>
        <taxon>Tectipleura</taxon>
        <taxon>Aplysiida</taxon>
        <taxon>Aplysioidea</taxon>
        <taxon>Aplysiidae</taxon>
        <taxon>Aplysia</taxon>
    </lineage>
</organism>
<dbReference type="GeneID" id="101854247"/>
<evidence type="ECO:0000256" key="9">
    <source>
        <dbReference type="PROSITE-ProRule" id="PRU10141"/>
    </source>
</evidence>
<name>A0ABM0JKP9_APLCA</name>
<gene>
    <name evidence="14 15 16" type="primary">LOC101854247</name>
</gene>
<comment type="catalytic activity">
    <reaction evidence="7">
        <text>L-threonyl-[protein] + ATP = O-phospho-L-threonyl-[protein] + ADP + H(+)</text>
        <dbReference type="Rhea" id="RHEA:46608"/>
        <dbReference type="Rhea" id="RHEA-COMP:11060"/>
        <dbReference type="Rhea" id="RHEA-COMP:11605"/>
        <dbReference type="ChEBI" id="CHEBI:15378"/>
        <dbReference type="ChEBI" id="CHEBI:30013"/>
        <dbReference type="ChEBI" id="CHEBI:30616"/>
        <dbReference type="ChEBI" id="CHEBI:61977"/>
        <dbReference type="ChEBI" id="CHEBI:456216"/>
        <dbReference type="EC" id="2.7.11.1"/>
    </reaction>
</comment>
<dbReference type="SMART" id="SM00220">
    <property type="entry name" value="S_TKc"/>
    <property type="match status" value="1"/>
</dbReference>
<evidence type="ECO:0000256" key="8">
    <source>
        <dbReference type="ARBA" id="ARBA00048679"/>
    </source>
</evidence>
<comment type="similarity">
    <text evidence="10">Belongs to the protein kinase superfamily.</text>
</comment>
<keyword evidence="3" id="KW-0808">Transferase</keyword>
<protein>
    <recommendedName>
        <fullName evidence="1">non-specific serine/threonine protein kinase</fullName>
        <ecNumber evidence="1">2.7.11.1</ecNumber>
    </recommendedName>
</protein>
<evidence type="ECO:0000259" key="12">
    <source>
        <dbReference type="PROSITE" id="PS50011"/>
    </source>
</evidence>
<dbReference type="RefSeq" id="XP_035825005.1">
    <property type="nucleotide sequence ID" value="XM_035969112.1"/>
</dbReference>
<evidence type="ECO:0000256" key="4">
    <source>
        <dbReference type="ARBA" id="ARBA00022741"/>
    </source>
</evidence>
<evidence type="ECO:0000256" key="3">
    <source>
        <dbReference type="ARBA" id="ARBA00022679"/>
    </source>
</evidence>
<dbReference type="RefSeq" id="XP_005095986.1">
    <property type="nucleotide sequence ID" value="XM_005095929.3"/>
</dbReference>
<dbReference type="EC" id="2.7.11.1" evidence="1"/>
<dbReference type="InterPro" id="IPR008271">
    <property type="entry name" value="Ser/Thr_kinase_AS"/>
</dbReference>
<dbReference type="SUPFAM" id="SSF56112">
    <property type="entry name" value="Protein kinase-like (PK-like)"/>
    <property type="match status" value="1"/>
</dbReference>
<evidence type="ECO:0000313" key="16">
    <source>
        <dbReference type="RefSeq" id="XP_035825006.1"/>
    </source>
</evidence>
<evidence type="ECO:0000313" key="14">
    <source>
        <dbReference type="RefSeq" id="XP_005095986.1"/>
    </source>
</evidence>
<evidence type="ECO:0000256" key="1">
    <source>
        <dbReference type="ARBA" id="ARBA00012513"/>
    </source>
</evidence>
<reference evidence="14 15" key="1">
    <citation type="submission" date="2025-05" db="UniProtKB">
        <authorList>
            <consortium name="RefSeq"/>
        </authorList>
    </citation>
    <scope>IDENTIFICATION</scope>
</reference>
<keyword evidence="4 9" id="KW-0547">Nucleotide-binding</keyword>
<dbReference type="PROSITE" id="PS00107">
    <property type="entry name" value="PROTEIN_KINASE_ATP"/>
    <property type="match status" value="1"/>
</dbReference>
<dbReference type="GO" id="GO:0016301">
    <property type="term" value="F:kinase activity"/>
    <property type="evidence" value="ECO:0007669"/>
    <property type="project" value="UniProtKB-KW"/>
</dbReference>
<feature type="region of interest" description="Disordered" evidence="11">
    <location>
        <begin position="75"/>
        <end position="141"/>
    </location>
</feature>
<accession>A0ABM0JKP9</accession>
<feature type="domain" description="Protein kinase" evidence="12">
    <location>
        <begin position="216"/>
        <end position="482"/>
    </location>
</feature>
<dbReference type="Gene3D" id="3.30.200.20">
    <property type="entry name" value="Phosphorylase Kinase, domain 1"/>
    <property type="match status" value="1"/>
</dbReference>
<dbReference type="RefSeq" id="XP_035825006.1">
    <property type="nucleotide sequence ID" value="XM_035969113.1"/>
</dbReference>
<dbReference type="Pfam" id="PF00069">
    <property type="entry name" value="Pkinase"/>
    <property type="match status" value="1"/>
</dbReference>
<dbReference type="Proteomes" id="UP000694888">
    <property type="component" value="Unplaced"/>
</dbReference>
<feature type="binding site" evidence="9">
    <location>
        <position position="243"/>
    </location>
    <ligand>
        <name>ATP</name>
        <dbReference type="ChEBI" id="CHEBI:30616"/>
    </ligand>
</feature>
<sequence>MSLLRRLSEDPGLLRQVLTRNYVRISADDETLGKGEFFPETEEEALRSPLSTSCVVTPVLDNDSDSCSRIFHNCNNNSDLSEEESNDNSAIPPTENSANTSLGGSPNNPDNRFSNRNSETQTQTCVSQPSTSVVNIQPSTPVQPCDYLSPLPVADNRYISPLFHSHGFSPASWNNDCLTTRNRSGLKSNLFAQGQRSPRDRLASRGSPRLVRKTDLIFGDLIGKGTFGSVHEGTLSGRPVAIKIVYKRRGSGVHREIVQAERLAHTLCLRHKNIVSVLAVNVSDGPRGDALIIMELVQPCTLQALLDDVTKVISTQERLQFALEISQALHYLHSNHVAHLDVKPKNVLMTSSGTCKLADFGNLTRTRPDDPREEFEFTQLLGTLPYRAPELMKGAPPSAKADVFSLAITLWQMVTRRTPYEGFGPHQLIYLVVKQGKRPEPHDTGNDPCQVMYRDLYVACWNPEPKSRPPAQDIVTSISTMMT</sequence>
<evidence type="ECO:0000313" key="13">
    <source>
        <dbReference type="Proteomes" id="UP000694888"/>
    </source>
</evidence>
<dbReference type="PROSITE" id="PS50011">
    <property type="entry name" value="PROTEIN_KINASE_DOM"/>
    <property type="match status" value="1"/>
</dbReference>